<dbReference type="GO" id="GO:0016812">
    <property type="term" value="F:hydrolase activity, acting on carbon-nitrogen (but not peptide) bonds, in cyclic amides"/>
    <property type="evidence" value="ECO:0007669"/>
    <property type="project" value="TreeGrafter"/>
</dbReference>
<dbReference type="InterPro" id="IPR032466">
    <property type="entry name" value="Metal_Hydrolase"/>
</dbReference>
<dbReference type="Pfam" id="PF07969">
    <property type="entry name" value="Amidohydro_3"/>
    <property type="match status" value="1"/>
</dbReference>
<dbReference type="PANTHER" id="PTHR11647:SF1">
    <property type="entry name" value="COLLAPSIN RESPONSE MEDIATOR PROTEIN"/>
    <property type="match status" value="1"/>
</dbReference>
<protein>
    <submittedName>
        <fullName evidence="3">Unannotated protein</fullName>
    </submittedName>
</protein>
<feature type="domain" description="Amidohydrolase 3" evidence="1">
    <location>
        <begin position="44"/>
        <end position="547"/>
    </location>
</feature>
<dbReference type="Gene3D" id="3.20.20.140">
    <property type="entry name" value="Metal-dependent hydrolases"/>
    <property type="match status" value="2"/>
</dbReference>
<evidence type="ECO:0000313" key="2">
    <source>
        <dbReference type="EMBL" id="CAB4819232.1"/>
    </source>
</evidence>
<proteinExistence type="predicted"/>
<reference evidence="3" key="1">
    <citation type="submission" date="2020-05" db="EMBL/GenBank/DDBJ databases">
        <authorList>
            <person name="Chiriac C."/>
            <person name="Salcher M."/>
            <person name="Ghai R."/>
            <person name="Kavagutti S V."/>
        </authorList>
    </citation>
    <scope>NUCLEOTIDE SEQUENCE</scope>
</reference>
<dbReference type="InterPro" id="IPR013108">
    <property type="entry name" value="Amidohydro_3"/>
</dbReference>
<dbReference type="EMBL" id="CAFBLT010000001">
    <property type="protein sequence ID" value="CAB4876688.1"/>
    <property type="molecule type" value="Genomic_DNA"/>
</dbReference>
<sequence length="564" mass="61225">MTYDIVIRGGLVVDGTGGPSRVTDIGIIDGVIATVGLIPEIGTEEIDATNLVVAPGWVDIHTHYDGQVTWDPEVSPSSWHGVTTVVMGNCGVGFAPARSDGHDFLIELMEGVEDIPGTALHEGIDWQWESFPEYLDAVATMPRTVDVLAQIPHAALRAYVMGDRAHGDATDDDVAQMAALVEEALNAGAFGFTTSRTILHSSKHGLVPGTNAQNDELLALADAVGRAGHGVFQLISDHQGLGDDQGLHVELAQRTGGTITYTLAQSPIDPTAWTKALDEAELQAANGLDLRPQVACRPTGMLYGLQTSLHPFITHPTIIEMRELPLSEQVALLRQPEVRAQLLSEEATTDNFIYKSLMSRWNQIFPLGTVPDYEPPASQSIEALASAEGRDPYDVVLDYLLEDEGKAFLFAPLAGYLDFDHEALRTMMEHPRSVVGLSDGGAHCGLICDVSFPTYLLSHWVKGRERGPRLSLEQAVHFQTQQTAEAYGLDDRGVLAEGKRADINLIDLEQLELKSPEMIFDLPGGGRRLVQRADGYVMTIQHGEVTYRYGEPTGNRPGQLVRSA</sequence>
<dbReference type="Gene3D" id="2.30.40.10">
    <property type="entry name" value="Urease, subunit C, domain 1"/>
    <property type="match status" value="1"/>
</dbReference>
<dbReference type="EMBL" id="CAFABE010000008">
    <property type="protein sequence ID" value="CAB4819232.1"/>
    <property type="molecule type" value="Genomic_DNA"/>
</dbReference>
<dbReference type="CDD" id="cd01297">
    <property type="entry name" value="D-aminoacylase"/>
    <property type="match status" value="1"/>
</dbReference>
<evidence type="ECO:0000259" key="1">
    <source>
        <dbReference type="Pfam" id="PF07969"/>
    </source>
</evidence>
<organism evidence="3">
    <name type="scientific">freshwater metagenome</name>
    <dbReference type="NCBI Taxonomy" id="449393"/>
    <lineage>
        <taxon>unclassified sequences</taxon>
        <taxon>metagenomes</taxon>
        <taxon>ecological metagenomes</taxon>
    </lineage>
</organism>
<dbReference type="EMBL" id="CAFBPM010000008">
    <property type="protein sequence ID" value="CAB5021827.1"/>
    <property type="molecule type" value="Genomic_DNA"/>
</dbReference>
<name>A0A6J7E3V8_9ZZZZ</name>
<evidence type="ECO:0000313" key="3">
    <source>
        <dbReference type="EMBL" id="CAB4876688.1"/>
    </source>
</evidence>
<dbReference type="PANTHER" id="PTHR11647">
    <property type="entry name" value="HYDRANTOINASE/DIHYDROPYRIMIDINASE FAMILY MEMBER"/>
    <property type="match status" value="1"/>
</dbReference>
<evidence type="ECO:0000313" key="4">
    <source>
        <dbReference type="EMBL" id="CAB5021827.1"/>
    </source>
</evidence>
<gene>
    <name evidence="2" type="ORF">UFOPK3164_00295</name>
    <name evidence="3" type="ORF">UFOPK3427_01175</name>
    <name evidence="4" type="ORF">UFOPK4112_00966</name>
</gene>
<dbReference type="AlphaFoldDB" id="A0A6J7E3V8"/>
<dbReference type="GO" id="GO:0005829">
    <property type="term" value="C:cytosol"/>
    <property type="evidence" value="ECO:0007669"/>
    <property type="project" value="TreeGrafter"/>
</dbReference>
<dbReference type="SUPFAM" id="SSF51338">
    <property type="entry name" value="Composite domain of metallo-dependent hydrolases"/>
    <property type="match status" value="1"/>
</dbReference>
<dbReference type="SUPFAM" id="SSF51556">
    <property type="entry name" value="Metallo-dependent hydrolases"/>
    <property type="match status" value="1"/>
</dbReference>
<dbReference type="InterPro" id="IPR011059">
    <property type="entry name" value="Metal-dep_hydrolase_composite"/>
</dbReference>
<accession>A0A6J7E3V8</accession>
<dbReference type="InterPro" id="IPR050378">
    <property type="entry name" value="Metallo-dep_Hydrolases_sf"/>
</dbReference>